<dbReference type="PANTHER" id="PTHR23502:SF7">
    <property type="entry name" value="DRUG_PROTON ANTIPORTER YHK8-RELATED"/>
    <property type="match status" value="1"/>
</dbReference>
<dbReference type="InterPro" id="IPR036259">
    <property type="entry name" value="MFS_trans_sf"/>
</dbReference>
<reference evidence="5" key="1">
    <citation type="submission" date="2020-10" db="EMBL/GenBank/DDBJ databases">
        <title>Genome Sequence of Monilinia vaccinii-corymbosi Sheds Light on Mummy Berry Disease Infection of Blueberry and Mating Type.</title>
        <authorList>
            <person name="Yow A.G."/>
            <person name="Zhang Y."/>
            <person name="Bansal K."/>
            <person name="Eacker S.M."/>
            <person name="Sullivan S."/>
            <person name="Liachko I."/>
            <person name="Cubeta M.A."/>
            <person name="Rollins J.A."/>
            <person name="Ashrafi H."/>
        </authorList>
    </citation>
    <scope>NUCLEOTIDE SEQUENCE</scope>
    <source>
        <strain evidence="5">RL-1</strain>
    </source>
</reference>
<comment type="subcellular location">
    <subcellularLocation>
        <location evidence="1">Membrane</location>
        <topology evidence="1">Multi-pass membrane protein</topology>
    </subcellularLocation>
</comment>
<dbReference type="PANTHER" id="PTHR23502">
    <property type="entry name" value="MAJOR FACILITATOR SUPERFAMILY"/>
    <property type="match status" value="1"/>
</dbReference>
<sequence length="126" mass="13245">MCPRSMAYGRKLLGVIIVSASSFCVELYGRHPICICSFTFLLILLIHSAAAPSTQTLIITGFFDGVSGSAFLSVAGSSVGNLFNREQLQAPMLIIYTACPFIGISFGPLTSAPSTSMQIGDGPSAF</sequence>
<dbReference type="Gene3D" id="1.20.1720.10">
    <property type="entry name" value="Multidrug resistance protein D"/>
    <property type="match status" value="1"/>
</dbReference>
<dbReference type="OrthoDB" id="3561359at2759"/>
<keyword evidence="6" id="KW-1185">Reference proteome</keyword>
<dbReference type="GO" id="GO:0022857">
    <property type="term" value="F:transmembrane transporter activity"/>
    <property type="evidence" value="ECO:0007669"/>
    <property type="project" value="TreeGrafter"/>
</dbReference>
<evidence type="ECO:0000256" key="1">
    <source>
        <dbReference type="ARBA" id="ARBA00004141"/>
    </source>
</evidence>
<proteinExistence type="predicted"/>
<protein>
    <recommendedName>
        <fullName evidence="7">Major facilitator superfamily (MFS) profile domain-containing protein</fullName>
    </recommendedName>
</protein>
<evidence type="ECO:0000256" key="2">
    <source>
        <dbReference type="ARBA" id="ARBA00022692"/>
    </source>
</evidence>
<evidence type="ECO:0000256" key="4">
    <source>
        <dbReference type="ARBA" id="ARBA00023136"/>
    </source>
</evidence>
<dbReference type="EMBL" id="CP063410">
    <property type="protein sequence ID" value="QSZ36125.1"/>
    <property type="molecule type" value="Genomic_DNA"/>
</dbReference>
<organism evidence="5 6">
    <name type="scientific">Monilinia vaccinii-corymbosi</name>
    <dbReference type="NCBI Taxonomy" id="61207"/>
    <lineage>
        <taxon>Eukaryota</taxon>
        <taxon>Fungi</taxon>
        <taxon>Dikarya</taxon>
        <taxon>Ascomycota</taxon>
        <taxon>Pezizomycotina</taxon>
        <taxon>Leotiomycetes</taxon>
        <taxon>Helotiales</taxon>
        <taxon>Sclerotiniaceae</taxon>
        <taxon>Monilinia</taxon>
    </lineage>
</organism>
<dbReference type="AlphaFoldDB" id="A0A8A3PMD9"/>
<dbReference type="Proteomes" id="UP000672032">
    <property type="component" value="Chromosome 6"/>
</dbReference>
<keyword evidence="2" id="KW-0812">Transmembrane</keyword>
<keyword evidence="3" id="KW-1133">Transmembrane helix</keyword>
<evidence type="ECO:0000313" key="6">
    <source>
        <dbReference type="Proteomes" id="UP000672032"/>
    </source>
</evidence>
<evidence type="ECO:0000256" key="3">
    <source>
        <dbReference type="ARBA" id="ARBA00022989"/>
    </source>
</evidence>
<dbReference type="GO" id="GO:0005886">
    <property type="term" value="C:plasma membrane"/>
    <property type="evidence" value="ECO:0007669"/>
    <property type="project" value="TreeGrafter"/>
</dbReference>
<dbReference type="SUPFAM" id="SSF103473">
    <property type="entry name" value="MFS general substrate transporter"/>
    <property type="match status" value="1"/>
</dbReference>
<accession>A0A8A3PMD9</accession>
<keyword evidence="4" id="KW-0472">Membrane</keyword>
<name>A0A8A3PMD9_9HELO</name>
<evidence type="ECO:0000313" key="5">
    <source>
        <dbReference type="EMBL" id="QSZ36125.1"/>
    </source>
</evidence>
<evidence type="ECO:0008006" key="7">
    <source>
        <dbReference type="Google" id="ProtNLM"/>
    </source>
</evidence>
<gene>
    <name evidence="5" type="ORF">DSL72_007250</name>
</gene>